<reference evidence="2 3" key="1">
    <citation type="submission" date="2018-07" db="EMBL/GenBank/DDBJ databases">
        <title>Complete genome sequence of Flavobacterium arcticum type strain SM1502T.</title>
        <authorList>
            <person name="Li Y."/>
            <person name="Li D.-D."/>
        </authorList>
    </citation>
    <scope>NUCLEOTIDE SEQUENCE [LARGE SCALE GENOMIC DNA]</scope>
    <source>
        <strain evidence="2 3">SM1502</strain>
    </source>
</reference>
<organism evidence="2 3">
    <name type="scientific">Flavobacterium arcticum</name>
    <dbReference type="NCBI Taxonomy" id="1784713"/>
    <lineage>
        <taxon>Bacteria</taxon>
        <taxon>Pseudomonadati</taxon>
        <taxon>Bacteroidota</taxon>
        <taxon>Flavobacteriia</taxon>
        <taxon>Flavobacteriales</taxon>
        <taxon>Flavobacteriaceae</taxon>
        <taxon>Flavobacterium</taxon>
    </lineage>
</organism>
<evidence type="ECO:0000313" key="3">
    <source>
        <dbReference type="Proteomes" id="UP000253951"/>
    </source>
</evidence>
<dbReference type="GO" id="GO:0016740">
    <property type="term" value="F:transferase activity"/>
    <property type="evidence" value="ECO:0007669"/>
    <property type="project" value="UniProtKB-KW"/>
</dbReference>
<evidence type="ECO:0000313" key="2">
    <source>
        <dbReference type="EMBL" id="AXG75209.1"/>
    </source>
</evidence>
<evidence type="ECO:0000259" key="1">
    <source>
        <dbReference type="Pfam" id="PF13480"/>
    </source>
</evidence>
<dbReference type="InterPro" id="IPR038740">
    <property type="entry name" value="BioF2-like_GNAT_dom"/>
</dbReference>
<dbReference type="EMBL" id="CP031188">
    <property type="protein sequence ID" value="AXG75209.1"/>
    <property type="molecule type" value="Genomic_DNA"/>
</dbReference>
<dbReference type="SUPFAM" id="SSF55729">
    <property type="entry name" value="Acyl-CoA N-acyltransferases (Nat)"/>
    <property type="match status" value="1"/>
</dbReference>
<dbReference type="OrthoDB" id="240921at2"/>
<proteinExistence type="predicted"/>
<dbReference type="AlphaFoldDB" id="A0A345HF49"/>
<keyword evidence="2" id="KW-0808">Transferase</keyword>
<dbReference type="Pfam" id="PF13480">
    <property type="entry name" value="Acetyltransf_6"/>
    <property type="match status" value="1"/>
</dbReference>
<dbReference type="KEGG" id="fat:DVK85_02960"/>
<dbReference type="Proteomes" id="UP000253951">
    <property type="component" value="Chromosome"/>
</dbReference>
<protein>
    <submittedName>
        <fullName evidence="2">GNAT family N-acetyltransferase</fullName>
    </submittedName>
</protein>
<sequence>MKCHFVGLFKNGKLSGIALIQFINLADVTTFKNKKSRFCIREYLFKKFASHILFIGNNTLTGQNAYLHTSDITEIEALQLMHKALKKVEKEYNNKGQKINLLAVKDFNEKEFPNFDSTKFKNYFKFCTQPNMIFGIREEWNDINDYLTDLNTKYRTQYKRARKKEEGVIRRKLTADEIQSQQLRVNELYHTVANRASFNTFFLPENHFEIMKRELKDKFRFYGYFLNDKLVGFSTLIKNGKDMDTYFLGYDETVQKEKMLYLNMLYDMVAYAIKKQYKHIIFARSAMEIKSSVGAEAEEVHGIIKHTNPFINLFIGKLFSYFDPKVEWKARSPFK</sequence>
<keyword evidence="3" id="KW-1185">Reference proteome</keyword>
<dbReference type="InterPro" id="IPR016181">
    <property type="entry name" value="Acyl_CoA_acyltransferase"/>
</dbReference>
<accession>A0A345HF49</accession>
<feature type="domain" description="BioF2-like acetyltransferase" evidence="1">
    <location>
        <begin position="153"/>
        <end position="290"/>
    </location>
</feature>
<gene>
    <name evidence="2" type="ORF">DVK85_02960</name>
</gene>
<name>A0A345HF49_9FLAO</name>